<sequence length="438" mass="47868">MAQFTPEHLATVDLELWPAVACVSAPGPLIDVRTRHAEAKFATACHKAGLQLSGEDPDIEVLHGELFVRLAERGWVGLAESYFAGEWESPRLVSVLSALVASGYAPQSRPLAGRRQSRQADLGAELPPELIGLYSGDGVSAFGGVFASGVRTTERVSIPSFVRGAGRGNEPKAHFVDVTEVSAPGPVDRADLSDAQQRAATALLELARIEQGSDVLEYPSSGGAVALAATHVGAMVDILSADAVHLDAVGEYVTINGAAHLARPHLLRNAVPAREEWGARYDAILSVEKLETMGQHTRKLCVRAFDRMLAADGFLSMQTVVATPAFTRTAQQAIDVFREYVWPNLEYPRMEDLHRLFDRETGLRITAETHFGAHYQETLRLQREIFEGRLREAAAAGFDPVFRRLWVFRFALLEALFRLGCLDAVQLRATARARPGRR</sequence>
<dbReference type="EC" id="2.1.1.79" evidence="1"/>
<proteinExistence type="predicted"/>
<keyword evidence="2" id="KW-1185">Reference proteome</keyword>
<organism evidence="1 2">
    <name type="scientific">Corynebacterium epidermidicanis</name>
    <dbReference type="NCBI Taxonomy" id="1050174"/>
    <lineage>
        <taxon>Bacteria</taxon>
        <taxon>Bacillati</taxon>
        <taxon>Actinomycetota</taxon>
        <taxon>Actinomycetes</taxon>
        <taxon>Mycobacteriales</taxon>
        <taxon>Corynebacteriaceae</taxon>
        <taxon>Corynebacterium</taxon>
    </lineage>
</organism>
<protein>
    <submittedName>
        <fullName evidence="1">Methyltransferase, cyclopropane fatty acid synthase</fullName>
        <ecNumber evidence="1">2.1.1.79</ecNumber>
    </submittedName>
</protein>
<evidence type="ECO:0000313" key="1">
    <source>
        <dbReference type="EMBL" id="AKK03103.1"/>
    </source>
</evidence>
<dbReference type="Gene3D" id="3.40.50.150">
    <property type="entry name" value="Vaccinia Virus protein VP39"/>
    <property type="match status" value="1"/>
</dbReference>
<name>A0A0G3GU68_9CORY</name>
<dbReference type="GO" id="GO:0008825">
    <property type="term" value="F:cyclopropane-fatty-acyl-phospholipid synthase activity"/>
    <property type="evidence" value="ECO:0007669"/>
    <property type="project" value="UniProtKB-EC"/>
</dbReference>
<accession>A0A0G3GU68</accession>
<dbReference type="PANTHER" id="PTHR43667:SF2">
    <property type="entry name" value="FATTY ACID C-METHYL TRANSFERASE"/>
    <property type="match status" value="1"/>
</dbReference>
<evidence type="ECO:0000313" key="2">
    <source>
        <dbReference type="Proteomes" id="UP000035368"/>
    </source>
</evidence>
<dbReference type="Proteomes" id="UP000035368">
    <property type="component" value="Chromosome"/>
</dbReference>
<dbReference type="SUPFAM" id="SSF53335">
    <property type="entry name" value="S-adenosyl-L-methionine-dependent methyltransferases"/>
    <property type="match status" value="1"/>
</dbReference>
<dbReference type="PATRIC" id="fig|1050174.4.peg.1257"/>
<dbReference type="RefSeq" id="WP_047240185.1">
    <property type="nucleotide sequence ID" value="NZ_CP011541.1"/>
</dbReference>
<dbReference type="GO" id="GO:0032259">
    <property type="term" value="P:methylation"/>
    <property type="evidence" value="ECO:0007669"/>
    <property type="project" value="UniProtKB-KW"/>
</dbReference>
<dbReference type="EMBL" id="CP011541">
    <property type="protein sequence ID" value="AKK03103.1"/>
    <property type="molecule type" value="Genomic_DNA"/>
</dbReference>
<dbReference type="KEGG" id="cei:CEPID_06215"/>
<gene>
    <name evidence="1" type="ORF">CEPID_06215</name>
</gene>
<dbReference type="InterPro" id="IPR050723">
    <property type="entry name" value="CFA/CMAS"/>
</dbReference>
<dbReference type="Pfam" id="PF02353">
    <property type="entry name" value="CMAS"/>
    <property type="match status" value="1"/>
</dbReference>
<dbReference type="PANTHER" id="PTHR43667">
    <property type="entry name" value="CYCLOPROPANE-FATTY-ACYL-PHOSPHOLIPID SYNTHASE"/>
    <property type="match status" value="1"/>
</dbReference>
<dbReference type="AlphaFoldDB" id="A0A0G3GU68"/>
<keyword evidence="1" id="KW-0489">Methyltransferase</keyword>
<reference evidence="1 2" key="1">
    <citation type="submission" date="2015-05" db="EMBL/GenBank/DDBJ databases">
        <title>Complete genome sequence of Corynebacterium epidermidicanis DSM 45586, isolated from the skin of a dog suffering from pruritus.</title>
        <authorList>
            <person name="Ruckert C."/>
            <person name="Albersmeier A."/>
            <person name="Winkler A."/>
            <person name="Tauch A."/>
        </authorList>
    </citation>
    <scope>NUCLEOTIDE SEQUENCE [LARGE SCALE GENOMIC DNA]</scope>
    <source>
        <strain evidence="1 2">DSM 45586</strain>
    </source>
</reference>
<dbReference type="OrthoDB" id="9782855at2"/>
<dbReference type="STRING" id="1050174.CEPID_06215"/>
<keyword evidence="1" id="KW-0808">Transferase</keyword>
<dbReference type="InterPro" id="IPR029063">
    <property type="entry name" value="SAM-dependent_MTases_sf"/>
</dbReference>